<keyword evidence="2" id="KW-0067">ATP-binding</keyword>
<protein>
    <recommendedName>
        <fullName evidence="3">Zeta toxin domain-containing protein</fullName>
    </recommendedName>
</protein>
<dbReference type="GO" id="GO:0016301">
    <property type="term" value="F:kinase activity"/>
    <property type="evidence" value="ECO:0007669"/>
    <property type="project" value="InterPro"/>
</dbReference>
<evidence type="ECO:0000259" key="3">
    <source>
        <dbReference type="Pfam" id="PF06414"/>
    </source>
</evidence>
<name>A0A6C0EDX5_9ZZZZ</name>
<keyword evidence="1" id="KW-0547">Nucleotide-binding</keyword>
<dbReference type="InterPro" id="IPR010488">
    <property type="entry name" value="Zeta_toxin_domain"/>
</dbReference>
<evidence type="ECO:0000256" key="1">
    <source>
        <dbReference type="ARBA" id="ARBA00022741"/>
    </source>
</evidence>
<dbReference type="GO" id="GO:0005524">
    <property type="term" value="F:ATP binding"/>
    <property type="evidence" value="ECO:0007669"/>
    <property type="project" value="UniProtKB-KW"/>
</dbReference>
<dbReference type="InterPro" id="IPR027417">
    <property type="entry name" value="P-loop_NTPase"/>
</dbReference>
<evidence type="ECO:0000313" key="4">
    <source>
        <dbReference type="EMBL" id="QHT26459.1"/>
    </source>
</evidence>
<dbReference type="AlphaFoldDB" id="A0A6C0EDX5"/>
<dbReference type="SUPFAM" id="SSF52540">
    <property type="entry name" value="P-loop containing nucleoside triphosphate hydrolases"/>
    <property type="match status" value="1"/>
</dbReference>
<dbReference type="Gene3D" id="3.40.50.300">
    <property type="entry name" value="P-loop containing nucleotide triphosphate hydrolases"/>
    <property type="match status" value="1"/>
</dbReference>
<sequence length="213" mass="26041">MNNYTLVNKYYKTYITPDEKDALFEKIINDMQKNKTPIENPLAFFIMGHPGSTKSTFTKNMINDNTIVLDVDIIKMNYMPDYKKNMNIDYKKQVSKYINEKATLHTWFFKRIVKYFIKKAKYNLIFENVCSYLPYCSKMIKKLNRYKYTIKFYGLHMNDFEKVKEYLHKRFLETGRYIPKTYIEDTYKSNLERIYKFIEENLKYLKHYEVIIF</sequence>
<organism evidence="4">
    <name type="scientific">viral metagenome</name>
    <dbReference type="NCBI Taxonomy" id="1070528"/>
    <lineage>
        <taxon>unclassified sequences</taxon>
        <taxon>metagenomes</taxon>
        <taxon>organismal metagenomes</taxon>
    </lineage>
</organism>
<feature type="domain" description="Zeta toxin" evidence="3">
    <location>
        <begin position="31"/>
        <end position="201"/>
    </location>
</feature>
<evidence type="ECO:0000256" key="2">
    <source>
        <dbReference type="ARBA" id="ARBA00022840"/>
    </source>
</evidence>
<reference evidence="4" key="1">
    <citation type="journal article" date="2020" name="Nature">
        <title>Giant virus diversity and host interactions through global metagenomics.</title>
        <authorList>
            <person name="Schulz F."/>
            <person name="Roux S."/>
            <person name="Paez-Espino D."/>
            <person name="Jungbluth S."/>
            <person name="Walsh D.A."/>
            <person name="Denef V.J."/>
            <person name="McMahon K.D."/>
            <person name="Konstantinidis K.T."/>
            <person name="Eloe-Fadrosh E.A."/>
            <person name="Kyrpides N.C."/>
            <person name="Woyke T."/>
        </authorList>
    </citation>
    <scope>NUCLEOTIDE SEQUENCE</scope>
    <source>
        <strain evidence="4">GVMAG-M-3300023179-27</strain>
    </source>
</reference>
<dbReference type="EMBL" id="MN739791">
    <property type="protein sequence ID" value="QHT26459.1"/>
    <property type="molecule type" value="Genomic_DNA"/>
</dbReference>
<dbReference type="Pfam" id="PF06414">
    <property type="entry name" value="Zeta_toxin"/>
    <property type="match status" value="1"/>
</dbReference>
<accession>A0A6C0EDX5</accession>
<proteinExistence type="predicted"/>